<keyword evidence="2" id="KW-1185">Reference proteome</keyword>
<name>A0A8F9TXQ2_9BACT</name>
<evidence type="ECO:0000313" key="2">
    <source>
        <dbReference type="Proteomes" id="UP000825051"/>
    </source>
</evidence>
<dbReference type="EMBL" id="CP080507">
    <property type="protein sequence ID" value="QYM80158.1"/>
    <property type="molecule type" value="Genomic_DNA"/>
</dbReference>
<dbReference type="NCBIfam" id="NF003814">
    <property type="entry name" value="PRK05406.1-3"/>
    <property type="match status" value="1"/>
</dbReference>
<dbReference type="AlphaFoldDB" id="A0A8F9TXQ2"/>
<dbReference type="GO" id="GO:0005975">
    <property type="term" value="P:carbohydrate metabolic process"/>
    <property type="evidence" value="ECO:0007669"/>
    <property type="project" value="InterPro"/>
</dbReference>
<dbReference type="Proteomes" id="UP000825051">
    <property type="component" value="Chromosome"/>
</dbReference>
<dbReference type="InterPro" id="IPR011330">
    <property type="entry name" value="Glyco_hydro/deAcase_b/a-brl"/>
</dbReference>
<dbReference type="PANTHER" id="PTHR30292">
    <property type="entry name" value="UNCHARACTERIZED PROTEIN YBGL-RELATED"/>
    <property type="match status" value="1"/>
</dbReference>
<sequence length="242" mass="25814">MRIDLNCDLGEGAPHDAELMPLITSANIACGGHAGDATTMRQTVALAERWGVQIGAHPGFADREHFGRREQRLSAGALRELMRTQVDALRQLARVQHVKPHGALYTLAARDRATADVLVAAIREIDATLIVYALAGGELARAARGAGLRVAEEVFGDRTYQPDGALTPRGQADAMIEREEVAVAQVVRMIRAGALRSVAGTDVAIRAETVCLHGDGAHAVEFAVSLRRELARTGVAVRAFTA</sequence>
<accession>A0A8F9TXQ2</accession>
<dbReference type="RefSeq" id="WP_220164933.1">
    <property type="nucleotide sequence ID" value="NZ_CP080507.1"/>
</dbReference>
<dbReference type="NCBIfam" id="NF003816">
    <property type="entry name" value="PRK05406.1-5"/>
    <property type="match status" value="1"/>
</dbReference>
<evidence type="ECO:0000313" key="1">
    <source>
        <dbReference type="EMBL" id="QYM80158.1"/>
    </source>
</evidence>
<dbReference type="InterPro" id="IPR005501">
    <property type="entry name" value="LamB/YcsF/PxpA-like"/>
</dbReference>
<dbReference type="KEGG" id="ole:K0B96_05960"/>
<dbReference type="Gene3D" id="3.20.20.370">
    <property type="entry name" value="Glycoside hydrolase/deacetylase"/>
    <property type="match status" value="1"/>
</dbReference>
<dbReference type="PANTHER" id="PTHR30292:SF0">
    <property type="entry name" value="5-OXOPROLINASE SUBUNIT A"/>
    <property type="match status" value="1"/>
</dbReference>
<dbReference type="CDD" id="cd10787">
    <property type="entry name" value="LamB_YcsF_like"/>
    <property type="match status" value="1"/>
</dbReference>
<dbReference type="SUPFAM" id="SSF88713">
    <property type="entry name" value="Glycoside hydrolase/deacetylase"/>
    <property type="match status" value="1"/>
</dbReference>
<protein>
    <submittedName>
        <fullName evidence="1">LamB/YcsF family protein</fullName>
    </submittedName>
</protein>
<gene>
    <name evidence="1" type="ORF">K0B96_05960</name>
</gene>
<proteinExistence type="predicted"/>
<dbReference type="Pfam" id="PF03746">
    <property type="entry name" value="LamB_YcsF"/>
    <property type="match status" value="1"/>
</dbReference>
<reference evidence="1" key="1">
    <citation type="submission" date="2021-08" db="EMBL/GenBank/DDBJ databases">
        <title>Genome of a novel bacterium of the phylum Verrucomicrobia, Oleiharenicola sp. KSB-15.</title>
        <authorList>
            <person name="Chung J.-H."/>
            <person name="Ahn J.-H."/>
            <person name="Yoon Y."/>
            <person name="Kim D.-Y."/>
            <person name="An S.-H."/>
            <person name="Park I."/>
            <person name="Yeon J."/>
        </authorList>
    </citation>
    <scope>NUCLEOTIDE SEQUENCE</scope>
    <source>
        <strain evidence="1">KSB-15</strain>
    </source>
</reference>
<organism evidence="1 2">
    <name type="scientific">Horticoccus luteus</name>
    <dbReference type="NCBI Taxonomy" id="2862869"/>
    <lineage>
        <taxon>Bacteria</taxon>
        <taxon>Pseudomonadati</taxon>
        <taxon>Verrucomicrobiota</taxon>
        <taxon>Opitutia</taxon>
        <taxon>Opitutales</taxon>
        <taxon>Opitutaceae</taxon>
        <taxon>Horticoccus</taxon>
    </lineage>
</organism>